<sequence length="145" mass="15831">MAERFPVAVAAVAVRISSVLGLGRMRAVARFNRRVTNPIQRLWAPHLPYFALIEHTGRKSGRSYRTPVMAFVEGGTISVMLNYGAESDWVRNVQAAGSAGVRHRGRRYRLTDPRVIPIDSAELPPALRSAGISARSALLGALVRA</sequence>
<accession>A0ABW1A872</accession>
<dbReference type="RefSeq" id="WP_378286201.1">
    <property type="nucleotide sequence ID" value="NZ_JBHSON010000053.1"/>
</dbReference>
<dbReference type="Pfam" id="PF04075">
    <property type="entry name" value="F420H2_quin_red"/>
    <property type="match status" value="1"/>
</dbReference>
<dbReference type="NCBIfam" id="TIGR00026">
    <property type="entry name" value="hi_GC_TIGR00026"/>
    <property type="match status" value="1"/>
</dbReference>
<keyword evidence="2" id="KW-1185">Reference proteome</keyword>
<protein>
    <submittedName>
        <fullName evidence="1">Nitroreductase family deazaflavin-dependent oxidoreductase</fullName>
    </submittedName>
</protein>
<gene>
    <name evidence="1" type="ORF">ACFPZN_32955</name>
</gene>
<evidence type="ECO:0000313" key="1">
    <source>
        <dbReference type="EMBL" id="MFC5750459.1"/>
    </source>
</evidence>
<dbReference type="Proteomes" id="UP001596074">
    <property type="component" value="Unassembled WGS sequence"/>
</dbReference>
<comment type="caution">
    <text evidence="1">The sequence shown here is derived from an EMBL/GenBank/DDBJ whole genome shotgun (WGS) entry which is preliminary data.</text>
</comment>
<dbReference type="InterPro" id="IPR012349">
    <property type="entry name" value="Split_barrel_FMN-bd"/>
</dbReference>
<evidence type="ECO:0000313" key="2">
    <source>
        <dbReference type="Proteomes" id="UP001596074"/>
    </source>
</evidence>
<proteinExistence type="predicted"/>
<dbReference type="Gene3D" id="2.30.110.10">
    <property type="entry name" value="Electron Transport, Fmn-binding Protein, Chain A"/>
    <property type="match status" value="1"/>
</dbReference>
<dbReference type="InterPro" id="IPR004378">
    <property type="entry name" value="F420H2_quin_Rdtase"/>
</dbReference>
<name>A0ABW1A872_9ACTN</name>
<reference evidence="2" key="1">
    <citation type="journal article" date="2019" name="Int. J. Syst. Evol. Microbiol.">
        <title>The Global Catalogue of Microorganisms (GCM) 10K type strain sequencing project: providing services to taxonomists for standard genome sequencing and annotation.</title>
        <authorList>
            <consortium name="The Broad Institute Genomics Platform"/>
            <consortium name="The Broad Institute Genome Sequencing Center for Infectious Disease"/>
            <person name="Wu L."/>
            <person name="Ma J."/>
        </authorList>
    </citation>
    <scope>NUCLEOTIDE SEQUENCE [LARGE SCALE GENOMIC DNA]</scope>
    <source>
        <strain evidence="2">KCTC 42087</strain>
    </source>
</reference>
<organism evidence="1 2">
    <name type="scientific">Actinomadura rugatobispora</name>
    <dbReference type="NCBI Taxonomy" id="1994"/>
    <lineage>
        <taxon>Bacteria</taxon>
        <taxon>Bacillati</taxon>
        <taxon>Actinomycetota</taxon>
        <taxon>Actinomycetes</taxon>
        <taxon>Streptosporangiales</taxon>
        <taxon>Thermomonosporaceae</taxon>
        <taxon>Actinomadura</taxon>
    </lineage>
</organism>
<dbReference type="EMBL" id="JBHSON010000053">
    <property type="protein sequence ID" value="MFC5750459.1"/>
    <property type="molecule type" value="Genomic_DNA"/>
</dbReference>